<dbReference type="AlphaFoldDB" id="A0A8H6VZ59"/>
<proteinExistence type="predicted"/>
<comment type="caution">
    <text evidence="1">The sequence shown here is derived from an EMBL/GenBank/DDBJ whole genome shotgun (WGS) entry which is preliminary data.</text>
</comment>
<dbReference type="OrthoDB" id="3056132at2759"/>
<sequence>MSPPPTPKAFLRSIIPSPPPEFTACKADYEHHLNFNQGQTQKTRDKIGQYTTFCPGRVGYTSRATALFPSDIRHDLHELDSQYRSLYRDVAQPQFDHEAFRKLKKSGAALKETIKEWQANRQEPPVVRATRKRKFDDLTPSQSAAVLEQDCFDPTVFIINPAHYRRIDVIILDGGPSLSKNSLELRHAGNVCLGDFQFAQEYLDGPVSYDWFCVVEGEFMPGAFTTHINLLDRGDQLICRRADVLNDECEPLSRCLLALYQSLIPLARVKATIIDLTLE</sequence>
<accession>A0A8H6VZ59</accession>
<protein>
    <submittedName>
        <fullName evidence="1">Uncharacterized protein</fullName>
    </submittedName>
</protein>
<evidence type="ECO:0000313" key="2">
    <source>
        <dbReference type="Proteomes" id="UP000636479"/>
    </source>
</evidence>
<name>A0A8H6VZ59_9AGAR</name>
<gene>
    <name evidence="1" type="ORF">MIND_01122900</name>
</gene>
<dbReference type="GeneID" id="59350301"/>
<reference evidence="1" key="1">
    <citation type="submission" date="2020-05" db="EMBL/GenBank/DDBJ databases">
        <title>Mycena genomes resolve the evolution of fungal bioluminescence.</title>
        <authorList>
            <person name="Tsai I.J."/>
        </authorList>
    </citation>
    <scope>NUCLEOTIDE SEQUENCE</scope>
    <source>
        <strain evidence="1">171206Taipei</strain>
    </source>
</reference>
<keyword evidence="2" id="KW-1185">Reference proteome</keyword>
<dbReference type="Proteomes" id="UP000636479">
    <property type="component" value="Unassembled WGS sequence"/>
</dbReference>
<evidence type="ECO:0000313" key="1">
    <source>
        <dbReference type="EMBL" id="KAF7293454.1"/>
    </source>
</evidence>
<dbReference type="RefSeq" id="XP_037215617.1">
    <property type="nucleotide sequence ID" value="XM_037367785.1"/>
</dbReference>
<dbReference type="EMBL" id="JACAZF010000010">
    <property type="protein sequence ID" value="KAF7293454.1"/>
    <property type="molecule type" value="Genomic_DNA"/>
</dbReference>
<organism evidence="1 2">
    <name type="scientific">Mycena indigotica</name>
    <dbReference type="NCBI Taxonomy" id="2126181"/>
    <lineage>
        <taxon>Eukaryota</taxon>
        <taxon>Fungi</taxon>
        <taxon>Dikarya</taxon>
        <taxon>Basidiomycota</taxon>
        <taxon>Agaricomycotina</taxon>
        <taxon>Agaricomycetes</taxon>
        <taxon>Agaricomycetidae</taxon>
        <taxon>Agaricales</taxon>
        <taxon>Marasmiineae</taxon>
        <taxon>Mycenaceae</taxon>
        <taxon>Mycena</taxon>
    </lineage>
</organism>